<dbReference type="Proteomes" id="UP000253862">
    <property type="component" value="Chromosome"/>
</dbReference>
<dbReference type="InterPro" id="IPR036397">
    <property type="entry name" value="RNaseH_sf"/>
</dbReference>
<keyword evidence="3" id="KW-1185">Reference proteome</keyword>
<dbReference type="EMBL" id="CP022375">
    <property type="protein sequence ID" value="AXH29239.1"/>
    <property type="molecule type" value="Genomic_DNA"/>
</dbReference>
<dbReference type="OrthoDB" id="129174at2"/>
<gene>
    <name evidence="2" type="ORF">CGC43_00865</name>
</gene>
<dbReference type="Gene3D" id="3.30.420.10">
    <property type="entry name" value="Ribonuclease H-like superfamily/Ribonuclease H"/>
    <property type="match status" value="1"/>
</dbReference>
<protein>
    <submittedName>
        <fullName evidence="2">IS630 family transposase</fullName>
    </submittedName>
</protein>
<feature type="domain" description="Tc1-like transposase DDE" evidence="1">
    <location>
        <begin position="11"/>
        <end position="148"/>
    </location>
</feature>
<evidence type="ECO:0000313" key="2">
    <source>
        <dbReference type="EMBL" id="AXH29239.1"/>
    </source>
</evidence>
<name>A0A345JPJ3_9GAMM</name>
<evidence type="ECO:0000313" key="3">
    <source>
        <dbReference type="Proteomes" id="UP000253862"/>
    </source>
</evidence>
<dbReference type="InterPro" id="IPR038717">
    <property type="entry name" value="Tc1-like_DDE_dom"/>
</dbReference>
<dbReference type="Pfam" id="PF13358">
    <property type="entry name" value="DDE_3"/>
    <property type="match status" value="1"/>
</dbReference>
<evidence type="ECO:0000259" key="1">
    <source>
        <dbReference type="Pfam" id="PF13358"/>
    </source>
</evidence>
<dbReference type="AlphaFoldDB" id="A0A345JPJ3"/>
<proteinExistence type="predicted"/>
<sequence>MPENVDISTVDIWVQDESRVGQQGSLTRIWAPTGTRPRKVKQGQFISTYIYGAACAKSRDSFGLILPTANTIAMQTYLNQLSNHIAAGRHIALVVDNAGWHTSKQLDIPKNITLIPLPPYSPELNPMEQVWEWMKNNYLSNICFDSYNDILEKLTIAWNHFSSNAELVKSICSRKWMFT</sequence>
<organism evidence="2 3">
    <name type="scientific">Francisella opportunistica</name>
    <dbReference type="NCBI Taxonomy" id="2016517"/>
    <lineage>
        <taxon>Bacteria</taxon>
        <taxon>Pseudomonadati</taxon>
        <taxon>Pseudomonadota</taxon>
        <taxon>Gammaproteobacteria</taxon>
        <taxon>Thiotrichales</taxon>
        <taxon>Francisellaceae</taxon>
        <taxon>Francisella</taxon>
    </lineage>
</organism>
<dbReference type="NCBIfam" id="NF033545">
    <property type="entry name" value="transpos_IS630"/>
    <property type="match status" value="1"/>
</dbReference>
<accession>A0A345JPJ3</accession>
<dbReference type="KEGG" id="foo:CGC45_00860"/>
<reference evidence="2 3" key="1">
    <citation type="submission" date="2017-07" db="EMBL/GenBank/DDBJ databases">
        <title>Complete genome sequences and comparative analysis of the novel pathogen Francisella opportunistica.</title>
        <authorList>
            <person name="Dietrich E.A."/>
            <person name="Kingry L.C."/>
            <person name="Petersen J.M."/>
        </authorList>
    </citation>
    <scope>NUCLEOTIDE SEQUENCE [LARGE SCALE GENOMIC DNA]</scope>
    <source>
        <strain evidence="2 3">14-2155</strain>
    </source>
</reference>
<dbReference type="GO" id="GO:0003676">
    <property type="term" value="F:nucleic acid binding"/>
    <property type="evidence" value="ECO:0007669"/>
    <property type="project" value="InterPro"/>
</dbReference>
<dbReference type="KEGG" id="foo:CGC45_02445"/>
<dbReference type="InterPro" id="IPR047655">
    <property type="entry name" value="Transpos_IS630-like"/>
</dbReference>